<evidence type="ECO:0000256" key="6">
    <source>
        <dbReference type="ARBA" id="ARBA00023049"/>
    </source>
</evidence>
<dbReference type="OMA" id="CFGIDHC"/>
<dbReference type="InterPro" id="IPR024079">
    <property type="entry name" value="MetalloPept_cat_dom_sf"/>
</dbReference>
<organism evidence="8 9">
    <name type="scientific">Penicillium roqueforti (strain FM164)</name>
    <dbReference type="NCBI Taxonomy" id="1365484"/>
    <lineage>
        <taxon>Eukaryota</taxon>
        <taxon>Fungi</taxon>
        <taxon>Dikarya</taxon>
        <taxon>Ascomycota</taxon>
        <taxon>Pezizomycotina</taxon>
        <taxon>Eurotiomycetes</taxon>
        <taxon>Eurotiomycetidae</taxon>
        <taxon>Eurotiales</taxon>
        <taxon>Aspergillaceae</taxon>
        <taxon>Penicillium</taxon>
    </lineage>
</organism>
<keyword evidence="5" id="KW-0862">Zinc</keyword>
<gene>
    <name evidence="8" type="ORF">PROQFM164_S02g002375</name>
</gene>
<dbReference type="EMBL" id="HG792016">
    <property type="protein sequence ID" value="CDM32224.1"/>
    <property type="molecule type" value="Genomic_DNA"/>
</dbReference>
<dbReference type="GO" id="GO:0008237">
    <property type="term" value="F:metallopeptidase activity"/>
    <property type="evidence" value="ECO:0007669"/>
    <property type="project" value="UniProtKB-KW"/>
</dbReference>
<dbReference type="GO" id="GO:0006508">
    <property type="term" value="P:proteolysis"/>
    <property type="evidence" value="ECO:0007669"/>
    <property type="project" value="UniProtKB-KW"/>
</dbReference>
<dbReference type="PANTHER" id="PTHR15910:SF1">
    <property type="entry name" value="ARCHAEMETZINCIN-2"/>
    <property type="match status" value="1"/>
</dbReference>
<accession>W6QDG3</accession>
<dbReference type="OrthoDB" id="2365600at2759"/>
<keyword evidence="3" id="KW-0479">Metal-binding</keyword>
<dbReference type="GO" id="GO:0046872">
    <property type="term" value="F:metal ion binding"/>
    <property type="evidence" value="ECO:0007669"/>
    <property type="project" value="UniProtKB-KW"/>
</dbReference>
<evidence type="ECO:0000256" key="3">
    <source>
        <dbReference type="ARBA" id="ARBA00022723"/>
    </source>
</evidence>
<reference evidence="8" key="1">
    <citation type="journal article" date="2014" name="Nat. Commun.">
        <title>Multiple recent horizontal transfers of a large genomic region in cheese making fungi.</title>
        <authorList>
            <person name="Cheeseman K."/>
            <person name="Ropars J."/>
            <person name="Renault P."/>
            <person name="Dupont J."/>
            <person name="Gouzy J."/>
            <person name="Branca A."/>
            <person name="Abraham A.L."/>
            <person name="Ceppi M."/>
            <person name="Conseiller E."/>
            <person name="Debuchy R."/>
            <person name="Malagnac F."/>
            <person name="Goarin A."/>
            <person name="Silar P."/>
            <person name="Lacoste S."/>
            <person name="Sallet E."/>
            <person name="Bensimon A."/>
            <person name="Giraud T."/>
            <person name="Brygoo Y."/>
        </authorList>
    </citation>
    <scope>NUCLEOTIDE SEQUENCE [LARGE SCALE GENOMIC DNA]</scope>
    <source>
        <strain evidence="8">FM164</strain>
    </source>
</reference>
<dbReference type="SUPFAM" id="SSF55486">
    <property type="entry name" value="Metalloproteases ('zincins'), catalytic domain"/>
    <property type="match status" value="1"/>
</dbReference>
<dbReference type="Pfam" id="PF07998">
    <property type="entry name" value="Peptidase_M54"/>
    <property type="match status" value="1"/>
</dbReference>
<evidence type="ECO:0000313" key="9">
    <source>
        <dbReference type="Proteomes" id="UP000030686"/>
    </source>
</evidence>
<keyword evidence="2" id="KW-0645">Protease</keyword>
<evidence type="ECO:0000256" key="7">
    <source>
        <dbReference type="SAM" id="MobiDB-lite"/>
    </source>
</evidence>
<evidence type="ECO:0000313" key="8">
    <source>
        <dbReference type="EMBL" id="CDM32224.1"/>
    </source>
</evidence>
<sequence>MPQRSISKCDHTCVCLSSSPHAAVAGFRRQGQRQRLAAIKADHQSFPREDKLLLEEDDRAFPAPLLLPGDDLAGDPEDPQSFQEWLDEEDRNPVTEKQKTIYVVPSPQIDADVDFVGTWETPKCPDHESIKPPSTKDVQDYLTAFYHGLPVKMMPPSTLKFIPWKTPKKKPQKKTGLQYLGLKSGDECVRVRSRTLSNGVYRGQVNLDDLLDVAISILPKDAYALLIIVDFDLYEDDDDEFVCGRAYGGSRVAVVSSARYNPILDSIQDVERLHAWPASHCEKSMSACASAEPTAKRQKRPPVNSRGSQKNSFSELTGPVKDAVSFYRSLPEIDSSPSLLSALWLGRVCRTASHELGHCFGIGHCVYYACSMQGTASICEDARQPPYLCPVDLAKVICATSTSALERYRALLAICERPGNSGTHFFGPFATWIRSRLGQIENSAWVS</sequence>
<evidence type="ECO:0000256" key="1">
    <source>
        <dbReference type="ARBA" id="ARBA00001947"/>
    </source>
</evidence>
<evidence type="ECO:0000256" key="2">
    <source>
        <dbReference type="ARBA" id="ARBA00022670"/>
    </source>
</evidence>
<proteinExistence type="predicted"/>
<dbReference type="CDD" id="cd11375">
    <property type="entry name" value="Peptidase_M54"/>
    <property type="match status" value="1"/>
</dbReference>
<keyword evidence="6" id="KW-0482">Metalloprotease</keyword>
<dbReference type="Gene3D" id="3.40.390.10">
    <property type="entry name" value="Collagenase (Catalytic Domain)"/>
    <property type="match status" value="1"/>
</dbReference>
<protein>
    <submittedName>
        <fullName evidence="8">Peptidase M54, archaemetzincin</fullName>
    </submittedName>
</protein>
<keyword evidence="9" id="KW-1185">Reference proteome</keyword>
<evidence type="ECO:0000256" key="5">
    <source>
        <dbReference type="ARBA" id="ARBA00022833"/>
    </source>
</evidence>
<dbReference type="AlphaFoldDB" id="W6QDG3"/>
<dbReference type="PANTHER" id="PTHR15910">
    <property type="entry name" value="ARCHAEMETZINCIN"/>
    <property type="match status" value="1"/>
</dbReference>
<dbReference type="Proteomes" id="UP000030686">
    <property type="component" value="Unassembled WGS sequence"/>
</dbReference>
<name>W6QDG3_PENRF</name>
<evidence type="ECO:0000256" key="4">
    <source>
        <dbReference type="ARBA" id="ARBA00022801"/>
    </source>
</evidence>
<feature type="region of interest" description="Disordered" evidence="7">
    <location>
        <begin position="291"/>
        <end position="316"/>
    </location>
</feature>
<comment type="cofactor">
    <cofactor evidence="1">
        <name>Zn(2+)</name>
        <dbReference type="ChEBI" id="CHEBI:29105"/>
    </cofactor>
</comment>
<feature type="compositionally biased region" description="Polar residues" evidence="7">
    <location>
        <begin position="305"/>
        <end position="315"/>
    </location>
</feature>
<keyword evidence="4" id="KW-0378">Hydrolase</keyword>
<dbReference type="InterPro" id="IPR012962">
    <property type="entry name" value="Pept_M54_archaemetzincn"/>
</dbReference>